<protein>
    <recommendedName>
        <fullName evidence="1">Dynein heavy chain 3 AAA+ lid domain-containing protein</fullName>
    </recommendedName>
</protein>
<dbReference type="GO" id="GO:0007018">
    <property type="term" value="P:microtubule-based movement"/>
    <property type="evidence" value="ECO:0007669"/>
    <property type="project" value="InterPro"/>
</dbReference>
<accession>A0A482XSW1</accession>
<dbReference type="InterPro" id="IPR041589">
    <property type="entry name" value="DNAH3_AAA_lid_1"/>
</dbReference>
<dbReference type="GO" id="GO:0045505">
    <property type="term" value="F:dynein intermediate chain binding"/>
    <property type="evidence" value="ECO:0007669"/>
    <property type="project" value="InterPro"/>
</dbReference>
<dbReference type="InterPro" id="IPR026983">
    <property type="entry name" value="DHC"/>
</dbReference>
<reference evidence="2 3" key="1">
    <citation type="journal article" date="2017" name="Gigascience">
        <title>Genome sequence of the small brown planthopper, Laodelphax striatellus.</title>
        <authorList>
            <person name="Zhu J."/>
            <person name="Jiang F."/>
            <person name="Wang X."/>
            <person name="Yang P."/>
            <person name="Bao Y."/>
            <person name="Zhao W."/>
            <person name="Wang W."/>
            <person name="Lu H."/>
            <person name="Wang Q."/>
            <person name="Cui N."/>
            <person name="Li J."/>
            <person name="Chen X."/>
            <person name="Luo L."/>
            <person name="Yu J."/>
            <person name="Kang L."/>
            <person name="Cui F."/>
        </authorList>
    </citation>
    <scope>NUCLEOTIDE SEQUENCE [LARGE SCALE GENOMIC DNA]</scope>
    <source>
        <strain evidence="2">Lst14</strain>
    </source>
</reference>
<gene>
    <name evidence="2" type="ORF">LSTR_LSTR016857</name>
</gene>
<dbReference type="FunFam" id="1.20.920.30:FF:000002">
    <property type="entry name" value="Dynein axonemal heavy chain 3"/>
    <property type="match status" value="1"/>
</dbReference>
<comment type="caution">
    <text evidence="2">The sequence shown here is derived from an EMBL/GenBank/DDBJ whole genome shotgun (WGS) entry which is preliminary data.</text>
</comment>
<name>A0A482XSW1_LAOST</name>
<dbReference type="EMBL" id="QKKF02001749">
    <property type="protein sequence ID" value="RZF48580.1"/>
    <property type="molecule type" value="Genomic_DNA"/>
</dbReference>
<evidence type="ECO:0000313" key="2">
    <source>
        <dbReference type="EMBL" id="RZF48580.1"/>
    </source>
</evidence>
<dbReference type="STRING" id="195883.A0A482XSW1"/>
<dbReference type="SMR" id="A0A482XSW1"/>
<dbReference type="GO" id="GO:0030286">
    <property type="term" value="C:dynein complex"/>
    <property type="evidence" value="ECO:0007669"/>
    <property type="project" value="InterPro"/>
</dbReference>
<dbReference type="Pfam" id="PF17857">
    <property type="entry name" value="AAA_lid_1"/>
    <property type="match status" value="1"/>
</dbReference>
<feature type="non-terminal residue" evidence="2">
    <location>
        <position position="1"/>
    </location>
</feature>
<sequence length="232" mass="27226">GIYGPPLGKKCVVFVDDVSMPLKEIYGAQPPIEILRQWLDHQTWYDRKDVVPMKLVDVQIVCAMGPPSSGNTVTPRFSRHFNTVVINEFPDDVMVTIFSKIMLWHLDTRGFSKEFDPCIDQMVFATLFIYKQSLANLLPTPSKSHYLFNLRDFARVIQGVLLSVPEAMEDLMSMKRLWVHEILRVYYDRLVDDDDRKWLIKMLHRVCEEHLDEDINKMFEHLVVEKENPERL</sequence>
<dbReference type="SUPFAM" id="SSF52540">
    <property type="entry name" value="P-loop containing nucleoside triphosphate hydrolases"/>
    <property type="match status" value="1"/>
</dbReference>
<dbReference type="PANTHER" id="PTHR22878">
    <property type="entry name" value="DYNEIN HEAVY CHAIN 6, AXONEMAL-LIKE-RELATED"/>
    <property type="match status" value="1"/>
</dbReference>
<feature type="non-terminal residue" evidence="2">
    <location>
        <position position="232"/>
    </location>
</feature>
<dbReference type="AlphaFoldDB" id="A0A482XSW1"/>
<evidence type="ECO:0000259" key="1">
    <source>
        <dbReference type="Pfam" id="PF17857"/>
    </source>
</evidence>
<organism evidence="2 3">
    <name type="scientific">Laodelphax striatellus</name>
    <name type="common">Small brown planthopper</name>
    <name type="synonym">Delphax striatella</name>
    <dbReference type="NCBI Taxonomy" id="195883"/>
    <lineage>
        <taxon>Eukaryota</taxon>
        <taxon>Metazoa</taxon>
        <taxon>Ecdysozoa</taxon>
        <taxon>Arthropoda</taxon>
        <taxon>Hexapoda</taxon>
        <taxon>Insecta</taxon>
        <taxon>Pterygota</taxon>
        <taxon>Neoptera</taxon>
        <taxon>Paraneoptera</taxon>
        <taxon>Hemiptera</taxon>
        <taxon>Auchenorrhyncha</taxon>
        <taxon>Fulgoroidea</taxon>
        <taxon>Delphacidae</taxon>
        <taxon>Criomorphinae</taxon>
        <taxon>Laodelphax</taxon>
    </lineage>
</organism>
<feature type="domain" description="Dynein heavy chain 3 AAA+ lid" evidence="1">
    <location>
        <begin position="125"/>
        <end position="212"/>
    </location>
</feature>
<dbReference type="Gene3D" id="1.20.920.30">
    <property type="match status" value="1"/>
</dbReference>
<proteinExistence type="predicted"/>
<dbReference type="Gene3D" id="3.40.50.300">
    <property type="entry name" value="P-loop containing nucleotide triphosphate hydrolases"/>
    <property type="match status" value="1"/>
</dbReference>
<dbReference type="InParanoid" id="A0A482XSW1"/>
<evidence type="ECO:0000313" key="3">
    <source>
        <dbReference type="Proteomes" id="UP000291343"/>
    </source>
</evidence>
<dbReference type="Proteomes" id="UP000291343">
    <property type="component" value="Unassembled WGS sequence"/>
</dbReference>
<dbReference type="PANTHER" id="PTHR22878:SF66">
    <property type="entry name" value="DYNEIN AXONEMAL HEAVY CHAIN 7"/>
    <property type="match status" value="1"/>
</dbReference>
<dbReference type="Pfam" id="PF12775">
    <property type="entry name" value="AAA_7"/>
    <property type="match status" value="1"/>
</dbReference>
<dbReference type="GO" id="GO:0051959">
    <property type="term" value="F:dynein light intermediate chain binding"/>
    <property type="evidence" value="ECO:0007669"/>
    <property type="project" value="InterPro"/>
</dbReference>
<keyword evidence="3" id="KW-1185">Reference proteome</keyword>
<dbReference type="OrthoDB" id="447173at2759"/>
<dbReference type="InterPro" id="IPR027417">
    <property type="entry name" value="P-loop_NTPase"/>
</dbReference>